<dbReference type="PANTHER" id="PTHR13108:SF9">
    <property type="entry name" value="CONDENSIN COMPLEX SUBUNIT 2"/>
    <property type="match status" value="1"/>
</dbReference>
<dbReference type="OrthoDB" id="362021at2759"/>
<feature type="region of interest" description="Disordered" evidence="11">
    <location>
        <begin position="119"/>
        <end position="139"/>
    </location>
</feature>
<dbReference type="GO" id="GO:0051301">
    <property type="term" value="P:cell division"/>
    <property type="evidence" value="ECO:0007669"/>
    <property type="project" value="UniProtKB-KW"/>
</dbReference>
<sequence length="595" mass="67172">MSKKSQKSVQTTATTNTTHGHPTGGASNTTLNPSVPTLTPAQMYSNFEEWIKMCTDNKVNATNTWNFALIDYFHEMTFLREGDSINFQKASCTLDGCVKIYTSRVDSVATETGKLLSGLADSAHGNEDEETRKERRVRRKTQRADASLVKDFSTISLKKFDLDFAVDPLFKKTSADFDEGGARGLLLNHLGIDRHCKIIFDASDSTLEREETNPQEDPMETEEKGEEEEAEEEEGEEEAGEAMDVDPAAEQVDTSKESQVEEEGKEANKSEEMNDAEDDPVEDAEDDPVEEAEDKPVENTEDGPSGEAEDVPSEEASGEKGLEMFDKGNMIEISRLKSKLPDLQSLDELSIVPSLKGFDFFSDTLEIPELHSEEEDHPEGIAGDEANFMPDYNDDYDIDYGHDDLEDPFTFDDTQNDPAQEDEEGLEGLEDGEGGLPEKDYLTALLNNENKDLFHYFDNTLIKNWAGPEHWKLRRPPTTQTIPKEMINNEEEEEDEDAIFETSTKKLTLPNNTNPSKHLLPDDIHFSSKQLLQYFLKPMFPIEKKKKEVKQDEEKMEEGDVHFWAEQTQDDVDYDLDDGQSFPVDMTDHNEPSKS</sequence>
<dbReference type="GO" id="GO:0000796">
    <property type="term" value="C:condensin complex"/>
    <property type="evidence" value="ECO:0007669"/>
    <property type="project" value="InterPro"/>
</dbReference>
<keyword evidence="8" id="KW-0498">Mitosis</keyword>
<feature type="region of interest" description="Disordered" evidence="11">
    <location>
        <begin position="203"/>
        <end position="325"/>
    </location>
</feature>
<evidence type="ECO:0000256" key="11">
    <source>
        <dbReference type="SAM" id="MobiDB-lite"/>
    </source>
</evidence>
<protein>
    <recommendedName>
        <fullName evidence="4">Condensin complex subunit 2</fullName>
    </recommendedName>
</protein>
<dbReference type="Pfam" id="PF05786">
    <property type="entry name" value="Cnd2"/>
    <property type="match status" value="1"/>
</dbReference>
<feature type="compositionally biased region" description="Acidic residues" evidence="11">
    <location>
        <begin position="568"/>
        <end position="578"/>
    </location>
</feature>
<evidence type="ECO:0000256" key="4">
    <source>
        <dbReference type="ARBA" id="ARBA00016065"/>
    </source>
</evidence>
<keyword evidence="5" id="KW-0158">Chromosome</keyword>
<dbReference type="FunCoup" id="I1CP76">
    <property type="interactions" value="661"/>
</dbReference>
<organism evidence="12 13">
    <name type="scientific">Rhizopus delemar (strain RA 99-880 / ATCC MYA-4621 / FGSC 9543 / NRRL 43880)</name>
    <name type="common">Mucormycosis agent</name>
    <name type="synonym">Rhizopus arrhizus var. delemar</name>
    <dbReference type="NCBI Taxonomy" id="246409"/>
    <lineage>
        <taxon>Eukaryota</taxon>
        <taxon>Fungi</taxon>
        <taxon>Fungi incertae sedis</taxon>
        <taxon>Mucoromycota</taxon>
        <taxon>Mucoromycotina</taxon>
        <taxon>Mucoromycetes</taxon>
        <taxon>Mucorales</taxon>
        <taxon>Mucorineae</taxon>
        <taxon>Rhizopodaceae</taxon>
        <taxon>Rhizopus</taxon>
    </lineage>
</organism>
<comment type="similarity">
    <text evidence="3">Belongs to the CND2 (condensin subunit 2) family.</text>
</comment>
<evidence type="ECO:0000256" key="6">
    <source>
        <dbReference type="ARBA" id="ARBA00022490"/>
    </source>
</evidence>
<dbReference type="AlphaFoldDB" id="I1CP76"/>
<accession>I1CP76</accession>
<dbReference type="GO" id="GO:0007076">
    <property type="term" value="P:mitotic chromosome condensation"/>
    <property type="evidence" value="ECO:0007669"/>
    <property type="project" value="InterPro"/>
</dbReference>
<keyword evidence="13" id="KW-1185">Reference proteome</keyword>
<comment type="subcellular location">
    <subcellularLocation>
        <location evidence="1">Chromosome</location>
    </subcellularLocation>
    <subcellularLocation>
        <location evidence="2">Cytoplasm</location>
    </subcellularLocation>
</comment>
<evidence type="ECO:0000256" key="3">
    <source>
        <dbReference type="ARBA" id="ARBA00009471"/>
    </source>
</evidence>
<dbReference type="GO" id="GO:0003682">
    <property type="term" value="F:chromatin binding"/>
    <property type="evidence" value="ECO:0007669"/>
    <property type="project" value="TreeGrafter"/>
</dbReference>
<evidence type="ECO:0000256" key="9">
    <source>
        <dbReference type="ARBA" id="ARBA00023067"/>
    </source>
</evidence>
<dbReference type="OMA" id="IMSIEHI"/>
<evidence type="ECO:0000313" key="12">
    <source>
        <dbReference type="EMBL" id="EIE90256.1"/>
    </source>
</evidence>
<evidence type="ECO:0000256" key="10">
    <source>
        <dbReference type="ARBA" id="ARBA00023306"/>
    </source>
</evidence>
<dbReference type="PIRSF" id="PIRSF017126">
    <property type="entry name" value="Condensin_H"/>
    <property type="match status" value="1"/>
</dbReference>
<feature type="compositionally biased region" description="Low complexity" evidence="11">
    <location>
        <begin position="11"/>
        <end position="26"/>
    </location>
</feature>
<evidence type="ECO:0000256" key="7">
    <source>
        <dbReference type="ARBA" id="ARBA00022618"/>
    </source>
</evidence>
<dbReference type="InParanoid" id="I1CP76"/>
<dbReference type="EMBL" id="CH476746">
    <property type="protein sequence ID" value="EIE90256.1"/>
    <property type="molecule type" value="Genomic_DNA"/>
</dbReference>
<dbReference type="PANTHER" id="PTHR13108">
    <property type="entry name" value="CONDENSIN COMPLEX SUBUNIT 2"/>
    <property type="match status" value="1"/>
</dbReference>
<keyword evidence="7" id="KW-0132">Cell division</keyword>
<dbReference type="RefSeq" id="XP_067525652.1">
    <property type="nucleotide sequence ID" value="XM_067669551.1"/>
</dbReference>
<feature type="region of interest" description="Disordered" evidence="11">
    <location>
        <begin position="1"/>
        <end position="37"/>
    </location>
</feature>
<keyword evidence="6" id="KW-0963">Cytoplasm</keyword>
<feature type="compositionally biased region" description="Basic and acidic residues" evidence="11">
    <location>
        <begin position="586"/>
        <end position="595"/>
    </location>
</feature>
<evidence type="ECO:0000256" key="1">
    <source>
        <dbReference type="ARBA" id="ARBA00004286"/>
    </source>
</evidence>
<dbReference type="GO" id="GO:0005737">
    <property type="term" value="C:cytoplasm"/>
    <property type="evidence" value="ECO:0007669"/>
    <property type="project" value="UniProtKB-SubCell"/>
</dbReference>
<gene>
    <name evidence="12" type="ORF">RO3G_14967</name>
</gene>
<dbReference type="GeneID" id="93621932"/>
<dbReference type="InterPro" id="IPR022816">
    <property type="entry name" value="Condensin_barren_su2"/>
</dbReference>
<feature type="compositionally biased region" description="Polar residues" evidence="11">
    <location>
        <begin position="27"/>
        <end position="37"/>
    </location>
</feature>
<keyword evidence="10" id="KW-0131">Cell cycle</keyword>
<evidence type="ECO:0000256" key="5">
    <source>
        <dbReference type="ARBA" id="ARBA00022454"/>
    </source>
</evidence>
<dbReference type="Proteomes" id="UP000009138">
    <property type="component" value="Unassembled WGS sequence"/>
</dbReference>
<evidence type="ECO:0000313" key="13">
    <source>
        <dbReference type="Proteomes" id="UP000009138"/>
    </source>
</evidence>
<feature type="compositionally biased region" description="Acidic residues" evidence="11">
    <location>
        <begin position="273"/>
        <end position="293"/>
    </location>
</feature>
<proteinExistence type="inferred from homology"/>
<feature type="region of interest" description="Disordered" evidence="11">
    <location>
        <begin position="567"/>
        <end position="595"/>
    </location>
</feature>
<evidence type="ECO:0000256" key="2">
    <source>
        <dbReference type="ARBA" id="ARBA00004496"/>
    </source>
</evidence>
<feature type="compositionally biased region" description="Acidic residues" evidence="11">
    <location>
        <begin position="213"/>
        <end position="244"/>
    </location>
</feature>
<reference evidence="12 13" key="1">
    <citation type="journal article" date="2009" name="PLoS Genet.">
        <title>Genomic analysis of the basal lineage fungus Rhizopus oryzae reveals a whole-genome duplication.</title>
        <authorList>
            <person name="Ma L.-J."/>
            <person name="Ibrahim A.S."/>
            <person name="Skory C."/>
            <person name="Grabherr M.G."/>
            <person name="Burger G."/>
            <person name="Butler M."/>
            <person name="Elias M."/>
            <person name="Idnurm A."/>
            <person name="Lang B.F."/>
            <person name="Sone T."/>
            <person name="Abe A."/>
            <person name="Calvo S.E."/>
            <person name="Corrochano L.M."/>
            <person name="Engels R."/>
            <person name="Fu J."/>
            <person name="Hansberg W."/>
            <person name="Kim J.-M."/>
            <person name="Kodira C.D."/>
            <person name="Koehrsen M.J."/>
            <person name="Liu B."/>
            <person name="Miranda-Saavedra D."/>
            <person name="O'Leary S."/>
            <person name="Ortiz-Castellanos L."/>
            <person name="Poulter R."/>
            <person name="Rodriguez-Romero J."/>
            <person name="Ruiz-Herrera J."/>
            <person name="Shen Y.-Q."/>
            <person name="Zeng Q."/>
            <person name="Galagan J."/>
            <person name="Birren B.W."/>
            <person name="Cuomo C.A."/>
            <person name="Wickes B.L."/>
        </authorList>
    </citation>
    <scope>NUCLEOTIDE SEQUENCE [LARGE SCALE GENOMIC DNA]</scope>
    <source>
        <strain evidence="13">RA 99-880 / ATCC MYA-4621 / FGSC 9543 / NRRL 43880</strain>
    </source>
</reference>
<feature type="compositionally biased region" description="Basic and acidic residues" evidence="11">
    <location>
        <begin position="124"/>
        <end position="133"/>
    </location>
</feature>
<dbReference type="eggNOG" id="KOG2328">
    <property type="taxonomic scope" value="Eukaryota"/>
</dbReference>
<dbReference type="VEuPathDB" id="FungiDB:RO3G_14967"/>
<keyword evidence="9" id="KW-0226">DNA condensation</keyword>
<name>I1CP76_RHIO9</name>
<evidence type="ECO:0000256" key="8">
    <source>
        <dbReference type="ARBA" id="ARBA00022776"/>
    </source>
</evidence>
<dbReference type="STRING" id="246409.I1CP76"/>
<feature type="region of interest" description="Disordered" evidence="11">
    <location>
        <begin position="402"/>
        <end position="437"/>
    </location>
</feature>
<feature type="compositionally biased region" description="Acidic residues" evidence="11">
    <location>
        <begin position="419"/>
        <end position="433"/>
    </location>
</feature>